<accession>A0A175WDZ3</accession>
<dbReference type="PANTHER" id="PTHR44051">
    <property type="entry name" value="GLUTATHIONE S-TRANSFERASE-RELATED"/>
    <property type="match status" value="1"/>
</dbReference>
<protein>
    <submittedName>
        <fullName evidence="5">Disulfide-bond oxidoreductase YfcG</fullName>
    </submittedName>
</protein>
<dbReference type="SFLD" id="SFLDG00358">
    <property type="entry name" value="Main_(cytGST)"/>
    <property type="match status" value="1"/>
</dbReference>
<dbReference type="Gene3D" id="1.20.1050.130">
    <property type="match status" value="1"/>
</dbReference>
<dbReference type="PROSITE" id="PS50405">
    <property type="entry name" value="GST_CTER"/>
    <property type="match status" value="1"/>
</dbReference>
<dbReference type="PROSITE" id="PS50404">
    <property type="entry name" value="GST_NTER"/>
    <property type="match status" value="1"/>
</dbReference>
<keyword evidence="6" id="KW-1185">Reference proteome</keyword>
<dbReference type="OrthoDB" id="2789670at2759"/>
<feature type="domain" description="GST N-terminal" evidence="2">
    <location>
        <begin position="11"/>
        <end position="97"/>
    </location>
</feature>
<dbReference type="STRING" id="100816.A0A175WDZ3"/>
<evidence type="ECO:0000313" key="6">
    <source>
        <dbReference type="Proteomes" id="UP000078237"/>
    </source>
</evidence>
<dbReference type="Proteomes" id="UP000078237">
    <property type="component" value="Unassembled WGS sequence"/>
</dbReference>
<dbReference type="AlphaFoldDB" id="A0A175WDZ3"/>
<evidence type="ECO:0000313" key="4">
    <source>
        <dbReference type="EMBL" id="KXX78454.1"/>
    </source>
</evidence>
<reference evidence="5" key="1">
    <citation type="submission" date="2015-06" db="EMBL/GenBank/DDBJ databases">
        <authorList>
            <person name="Hoefler B.C."/>
            <person name="Straight P.D."/>
        </authorList>
    </citation>
    <scope>NUCLEOTIDE SEQUENCE [LARGE SCALE GENOMIC DNA]</scope>
    <source>
        <strain evidence="5">Mm55</strain>
    </source>
</reference>
<dbReference type="SUPFAM" id="SSF52833">
    <property type="entry name" value="Thioredoxin-like"/>
    <property type="match status" value="1"/>
</dbReference>
<dbReference type="SFLD" id="SFLDS00019">
    <property type="entry name" value="Glutathione_Transferase_(cytos"/>
    <property type="match status" value="1"/>
</dbReference>
<dbReference type="InterPro" id="IPR036282">
    <property type="entry name" value="Glutathione-S-Trfase_C_sf"/>
</dbReference>
<evidence type="ECO:0000313" key="5">
    <source>
        <dbReference type="EMBL" id="KXX81350.1"/>
    </source>
</evidence>
<name>A0A175WDZ3_9PEZI</name>
<dbReference type="EMBL" id="LCTW02000120">
    <property type="protein sequence ID" value="KXX78454.1"/>
    <property type="molecule type" value="Genomic_DNA"/>
</dbReference>
<dbReference type="PANTHER" id="PTHR44051:SF8">
    <property type="entry name" value="GLUTATHIONE S-TRANSFERASE GSTA"/>
    <property type="match status" value="1"/>
</dbReference>
<organism evidence="5 6">
    <name type="scientific">Madurella mycetomatis</name>
    <dbReference type="NCBI Taxonomy" id="100816"/>
    <lineage>
        <taxon>Eukaryota</taxon>
        <taxon>Fungi</taxon>
        <taxon>Dikarya</taxon>
        <taxon>Ascomycota</taxon>
        <taxon>Pezizomycotina</taxon>
        <taxon>Sordariomycetes</taxon>
        <taxon>Sordariomycetidae</taxon>
        <taxon>Sordariales</taxon>
        <taxon>Sordariales incertae sedis</taxon>
        <taxon>Madurella</taxon>
    </lineage>
</organism>
<dbReference type="InterPro" id="IPR004046">
    <property type="entry name" value="GST_C"/>
</dbReference>
<dbReference type="SUPFAM" id="SSF47616">
    <property type="entry name" value="GST C-terminal domain-like"/>
    <property type="match status" value="1"/>
</dbReference>
<evidence type="ECO:0000259" key="3">
    <source>
        <dbReference type="PROSITE" id="PS50405"/>
    </source>
</evidence>
<dbReference type="VEuPathDB" id="FungiDB:MMYC01_203476"/>
<feature type="domain" description="GST C-terminal" evidence="3">
    <location>
        <begin position="104"/>
        <end position="224"/>
    </location>
</feature>
<comment type="caution">
    <text evidence="5">The sequence shown here is derived from an EMBL/GenBank/DDBJ whole genome shotgun (WGS) entry which is preliminary data.</text>
</comment>
<reference evidence="5 6" key="3">
    <citation type="submission" date="2016-01" db="EMBL/GenBank/DDBJ databases">
        <title>Madurella mycetomatis genome sequencing.</title>
        <authorList>
            <person name="Van De Sande W."/>
        </authorList>
    </citation>
    <scope>NUCLEOTIDE SEQUENCE [LARGE SCALE GENOMIC DNA]</scope>
    <source>
        <strain evidence="5">Mm55</strain>
        <strain evidence="6">mm55</strain>
    </source>
</reference>
<evidence type="ECO:0000259" key="2">
    <source>
        <dbReference type="PROSITE" id="PS50404"/>
    </source>
</evidence>
<dbReference type="InterPro" id="IPR040079">
    <property type="entry name" value="Glutathione_S-Trfase"/>
</dbReference>
<dbReference type="InterPro" id="IPR010987">
    <property type="entry name" value="Glutathione-S-Trfase_C-like"/>
</dbReference>
<reference evidence="6" key="2">
    <citation type="submission" date="2015-06" db="EMBL/GenBank/DDBJ databases">
        <authorList>
            <person name="van de Sande W.W.J."/>
        </authorList>
    </citation>
    <scope>NUCLEOTIDE SEQUENCE [LARGE SCALE GENOMIC DNA]</scope>
    <source>
        <strain evidence="6">mm55</strain>
    </source>
</reference>
<dbReference type="Pfam" id="PF13409">
    <property type="entry name" value="GST_N_2"/>
    <property type="match status" value="1"/>
</dbReference>
<dbReference type="InterPro" id="IPR004045">
    <property type="entry name" value="Glutathione_S-Trfase_N"/>
</dbReference>
<dbReference type="InterPro" id="IPR036249">
    <property type="entry name" value="Thioredoxin-like_sf"/>
</dbReference>
<evidence type="ECO:0000256" key="1">
    <source>
        <dbReference type="ARBA" id="ARBA00007409"/>
    </source>
</evidence>
<dbReference type="VEuPathDB" id="FungiDB:MMYC01_201426"/>
<gene>
    <name evidence="5" type="ORF">MMYC01_201426</name>
    <name evidence="4" type="ORF">MMYC01_203476</name>
</gene>
<dbReference type="SFLD" id="SFLDG01151">
    <property type="entry name" value="Main.2:_Nu-like"/>
    <property type="match status" value="1"/>
</dbReference>
<dbReference type="CDD" id="cd03048">
    <property type="entry name" value="GST_N_Ure2p_like"/>
    <property type="match status" value="1"/>
</dbReference>
<dbReference type="EMBL" id="LCTW02000037">
    <property type="protein sequence ID" value="KXX81350.1"/>
    <property type="molecule type" value="Genomic_DNA"/>
</dbReference>
<proteinExistence type="inferred from homology"/>
<sequence length="254" mass="28651">MATAPSEKTPKTGLNIYGCAAVNPYKLTITAEELGVPYNYISLDMGSGEHKSEWYTAINPNGRLPAIVHVKEDGTSVTVFESGACLLYLASEFDKEHKLSYPFATPEYWAQLSWLSWQIAGYGPIMAQACYFNRYAHEQVPHGVWRYTSESRRLNAVLDKQLSAHPFVAGDRLTIADISIFMFAISTRWCGVEINEFPHVKAWKDKLEQRPAFQKGLQTPMPYMFSDEAVMIKKATEEWKGEVPAVPSDHANYL</sequence>
<comment type="similarity">
    <text evidence="1">Belongs to the GST superfamily.</text>
</comment>
<dbReference type="Pfam" id="PF00043">
    <property type="entry name" value="GST_C"/>
    <property type="match status" value="1"/>
</dbReference>